<dbReference type="Pfam" id="PF13976">
    <property type="entry name" value="gag_pre-integrs"/>
    <property type="match status" value="1"/>
</dbReference>
<dbReference type="SUPFAM" id="SSF53098">
    <property type="entry name" value="Ribonuclease H-like"/>
    <property type="match status" value="1"/>
</dbReference>
<dbReference type="PANTHER" id="PTHR42648">
    <property type="entry name" value="TRANSPOSASE, PUTATIVE-RELATED"/>
    <property type="match status" value="1"/>
</dbReference>
<dbReference type="EMBL" id="OIVN01000895">
    <property type="protein sequence ID" value="SPC87115.1"/>
    <property type="molecule type" value="Genomic_DNA"/>
</dbReference>
<feature type="domain" description="Integrase catalytic" evidence="3">
    <location>
        <begin position="271"/>
        <end position="387"/>
    </location>
</feature>
<dbReference type="Gene3D" id="3.30.420.10">
    <property type="entry name" value="Ribonuclease H-like superfamily/Ribonuclease H"/>
    <property type="match status" value="1"/>
</dbReference>
<evidence type="ECO:0000256" key="2">
    <source>
        <dbReference type="SAM" id="MobiDB-lite"/>
    </source>
</evidence>
<gene>
    <name evidence="4" type="ORF">FSB_LOCUS14997</name>
</gene>
<dbReference type="InterPro" id="IPR001584">
    <property type="entry name" value="Integrase_cat-core"/>
</dbReference>
<dbReference type="InterPro" id="IPR039537">
    <property type="entry name" value="Retrotran_Ty1/copia-like"/>
</dbReference>
<dbReference type="AlphaFoldDB" id="A0A2N9FJ35"/>
<keyword evidence="1" id="KW-0378">Hydrolase</keyword>
<feature type="region of interest" description="Disordered" evidence="2">
    <location>
        <begin position="67"/>
        <end position="102"/>
    </location>
</feature>
<dbReference type="PANTHER" id="PTHR42648:SF27">
    <property type="entry name" value="RNA-DIRECTED DNA POLYMERASE"/>
    <property type="match status" value="1"/>
</dbReference>
<dbReference type="PROSITE" id="PS50994">
    <property type="entry name" value="INTEGRASE"/>
    <property type="match status" value="1"/>
</dbReference>
<sequence length="828" mass="94894">MQRGDSMQKHLRKMSAMVHELKVAGNNLTDEQTCHVILSLRQSVMWRKDRVLPSLLDMVSARHLRPSAKVMKKHPKRCQNGGKPSKRANTTKRPRGKRGGRKQVEQACFNCGVVGHFAYTGATDHIARDRVGFVEYRRVPTGSRWMRMGNESRVEVLGIGTYTLQLRRGHALLFHDGLYTPGIRQNLLLVNMIIYFIWIDYSAYDSSFVLLTQNDYDEMNWHARLGHIGQDRMTRLAREGLLGPLAKVNLPTCEHCLARKSTRKPFGKGIRTTVPLELIHSNVCGPMNVRARHGASYFITFIDDFTRYGHVYLVSHKSEALDCFRRFMNLVENQIERTVKTLRTDHGREYLSKQFRELCENKRIHRQLTILGTPQQNGVAERRNRTLLDMHLDEGVTEIVSRDVEFTENDFSSRGDCGNVPRQRFGIEGESFTSAAQDDTEPKSYDEAMSSLACNEWMTAMKNEMKSMRTNQVRELVDLPLGRKSIGNKWVLKIKRKADGSIDKYKARLVAKAMVASLDLEFHQMDVKTAFLNRELDEEIFMDQLIDPQRPFEEWLSLTFEMKDMGEASFVLDIKILRDRSRKLLGLSQETYIRKVLKRFHMQDCKPIDTPVGKGDSLNICFAVRLVSRFQSNPGPVYWKVVKRILRYLCGTADYMLCYQGRDLRLRGYSDADWAGDLDERKSTSGYTFLLGGGAITWCNKKQSCVAHSTMESEYVACSAAVQEAVWLRRFLQRLDVVASAMDPVTIYSDSMATLAYPGEARCEFSQTLKESGLMKNSSRALGVTGLRSVRWKYQDAFMTYAPLRMEEKSTATCDHTICARNDHQIGR</sequence>
<dbReference type="GO" id="GO:0003676">
    <property type="term" value="F:nucleic acid binding"/>
    <property type="evidence" value="ECO:0007669"/>
    <property type="project" value="InterPro"/>
</dbReference>
<dbReference type="GO" id="GO:0008233">
    <property type="term" value="F:peptidase activity"/>
    <property type="evidence" value="ECO:0007669"/>
    <property type="project" value="UniProtKB-KW"/>
</dbReference>
<dbReference type="InterPro" id="IPR054722">
    <property type="entry name" value="PolX-like_BBD"/>
</dbReference>
<dbReference type="InterPro" id="IPR025724">
    <property type="entry name" value="GAG-pre-integrase_dom"/>
</dbReference>
<dbReference type="GO" id="GO:0006508">
    <property type="term" value="P:proteolysis"/>
    <property type="evidence" value="ECO:0007669"/>
    <property type="project" value="UniProtKB-KW"/>
</dbReference>
<evidence type="ECO:0000256" key="1">
    <source>
        <dbReference type="ARBA" id="ARBA00022670"/>
    </source>
</evidence>
<proteinExistence type="predicted"/>
<dbReference type="InterPro" id="IPR036397">
    <property type="entry name" value="RNaseH_sf"/>
</dbReference>
<feature type="compositionally biased region" description="Basic residues" evidence="2">
    <location>
        <begin position="67"/>
        <end position="77"/>
    </location>
</feature>
<reference evidence="4" key="1">
    <citation type="submission" date="2018-02" db="EMBL/GenBank/DDBJ databases">
        <authorList>
            <person name="Cohen D.B."/>
            <person name="Kent A.D."/>
        </authorList>
    </citation>
    <scope>NUCLEOTIDE SEQUENCE</scope>
</reference>
<dbReference type="Pfam" id="PF00665">
    <property type="entry name" value="rve"/>
    <property type="match status" value="1"/>
</dbReference>
<organism evidence="4">
    <name type="scientific">Fagus sylvatica</name>
    <name type="common">Beechnut</name>
    <dbReference type="NCBI Taxonomy" id="28930"/>
    <lineage>
        <taxon>Eukaryota</taxon>
        <taxon>Viridiplantae</taxon>
        <taxon>Streptophyta</taxon>
        <taxon>Embryophyta</taxon>
        <taxon>Tracheophyta</taxon>
        <taxon>Spermatophyta</taxon>
        <taxon>Magnoliopsida</taxon>
        <taxon>eudicotyledons</taxon>
        <taxon>Gunneridae</taxon>
        <taxon>Pentapetalae</taxon>
        <taxon>rosids</taxon>
        <taxon>fabids</taxon>
        <taxon>Fagales</taxon>
        <taxon>Fagaceae</taxon>
        <taxon>Fagus</taxon>
    </lineage>
</organism>
<feature type="compositionally biased region" description="Basic residues" evidence="2">
    <location>
        <begin position="84"/>
        <end position="101"/>
    </location>
</feature>
<evidence type="ECO:0000313" key="4">
    <source>
        <dbReference type="EMBL" id="SPC87115.1"/>
    </source>
</evidence>
<dbReference type="GO" id="GO:0015074">
    <property type="term" value="P:DNA integration"/>
    <property type="evidence" value="ECO:0007669"/>
    <property type="project" value="InterPro"/>
</dbReference>
<dbReference type="CDD" id="cd09272">
    <property type="entry name" value="RNase_HI_RT_Ty1"/>
    <property type="match status" value="1"/>
</dbReference>
<evidence type="ECO:0000259" key="3">
    <source>
        <dbReference type="PROSITE" id="PS50994"/>
    </source>
</evidence>
<keyword evidence="1" id="KW-0645">Protease</keyword>
<protein>
    <recommendedName>
        <fullName evidence="3">Integrase catalytic domain-containing protein</fullName>
    </recommendedName>
</protein>
<dbReference type="InterPro" id="IPR012337">
    <property type="entry name" value="RNaseH-like_sf"/>
</dbReference>
<accession>A0A2N9FJ35</accession>
<dbReference type="Pfam" id="PF22936">
    <property type="entry name" value="Pol_BBD"/>
    <property type="match status" value="1"/>
</dbReference>
<name>A0A2N9FJ35_FAGSY</name>